<dbReference type="RefSeq" id="WP_183961775.1">
    <property type="nucleotide sequence ID" value="NZ_JACHHP010000005.1"/>
</dbReference>
<evidence type="ECO:0000256" key="1">
    <source>
        <dbReference type="SAM" id="SignalP"/>
    </source>
</evidence>
<dbReference type="Pfam" id="PF17164">
    <property type="entry name" value="DUF5122"/>
    <property type="match status" value="2"/>
</dbReference>
<protein>
    <submittedName>
        <fullName evidence="2">Putative delta-60 repeat protein</fullName>
    </submittedName>
</protein>
<feature type="chain" id="PRO_5030663875" evidence="1">
    <location>
        <begin position="22"/>
        <end position="492"/>
    </location>
</feature>
<dbReference type="EMBL" id="JACHHP010000005">
    <property type="protein sequence ID" value="MBB5209235.1"/>
    <property type="molecule type" value="Genomic_DNA"/>
</dbReference>
<dbReference type="AlphaFoldDB" id="A0A7W8D9H1"/>
<comment type="caution">
    <text evidence="2">The sequence shown here is derived from an EMBL/GenBank/DDBJ whole genome shotgun (WGS) entry which is preliminary data.</text>
</comment>
<dbReference type="Proteomes" id="UP000521199">
    <property type="component" value="Unassembled WGS sequence"/>
</dbReference>
<feature type="signal peptide" evidence="1">
    <location>
        <begin position="1"/>
        <end position="21"/>
    </location>
</feature>
<dbReference type="InterPro" id="IPR013431">
    <property type="entry name" value="Delta_60_rpt"/>
</dbReference>
<keyword evidence="3" id="KW-1185">Reference proteome</keyword>
<dbReference type="NCBIfam" id="TIGR02608">
    <property type="entry name" value="delta_60_rpt"/>
    <property type="match status" value="5"/>
</dbReference>
<organism evidence="2 3">
    <name type="scientific">Chiayiivirga flava</name>
    <dbReference type="NCBI Taxonomy" id="659595"/>
    <lineage>
        <taxon>Bacteria</taxon>
        <taxon>Pseudomonadati</taxon>
        <taxon>Pseudomonadota</taxon>
        <taxon>Gammaproteobacteria</taxon>
        <taxon>Lysobacterales</taxon>
        <taxon>Lysobacteraceae</taxon>
        <taxon>Chiayiivirga</taxon>
    </lineage>
</organism>
<gene>
    <name evidence="2" type="ORF">HNQ52_002798</name>
</gene>
<keyword evidence="1" id="KW-0732">Signal</keyword>
<evidence type="ECO:0000313" key="2">
    <source>
        <dbReference type="EMBL" id="MBB5209235.1"/>
    </source>
</evidence>
<proteinExistence type="predicted"/>
<dbReference type="Gene3D" id="2.80.10.50">
    <property type="match status" value="2"/>
</dbReference>
<evidence type="ECO:0000313" key="3">
    <source>
        <dbReference type="Proteomes" id="UP000521199"/>
    </source>
</evidence>
<name>A0A7W8D9H1_9GAMM</name>
<sequence>MKRSHCLAAILLAGLPCVAAADTFPPGHLDPVFGADGRRTVPVVLDVTAPNAIATVADPLGRLYSVGTFLSPQAYSIAITRLTQDGDVDTGFGTNGVVTRTVGTAPAIAHDAVFDPQGRLIVVGETSVNGVNNFFACRFNADGTADNTFGVANTPGCVRTFVGQGATAEAVVVQACAPAQQCVDDQRLVLAGAASLNGKSLGLLVALESDGTVIDSNFGVGGINFIPSNVISQPTRFFDVATNAAGELVAVGYVELANADRDFLAFRLDPDGVAESSFSGDGVRTASFDLDNVQKVDEAHAVHLFDDGSMLLAGQAQTGLLTHRAAILKLDAAGIGDGLFAGGGDGVPDGVGQVSYDVCGDTCEMQVRDLAVLPNGRILLAGSIAEGVAGDTNLDLARKSDMFALRLKPDGSPDASFRSDGSDVPGLATVPFDLVDGQSQDVASSLVLQADRVVLGGFAAAPDANDDGFEDYRFAFARLGNGGLIFADGFEE</sequence>
<accession>A0A7W8D9H1</accession>
<reference evidence="2 3" key="1">
    <citation type="submission" date="2020-08" db="EMBL/GenBank/DDBJ databases">
        <title>Genomic Encyclopedia of Type Strains, Phase IV (KMG-IV): sequencing the most valuable type-strain genomes for metagenomic binning, comparative biology and taxonomic classification.</title>
        <authorList>
            <person name="Goeker M."/>
        </authorList>
    </citation>
    <scope>NUCLEOTIDE SEQUENCE [LARGE SCALE GENOMIC DNA]</scope>
    <source>
        <strain evidence="2 3">DSM 24163</strain>
    </source>
</reference>